<dbReference type="AlphaFoldDB" id="A0A8J9S873"/>
<accession>A0A8J9S873</accession>
<dbReference type="GO" id="GO:0005634">
    <property type="term" value="C:nucleus"/>
    <property type="evidence" value="ECO:0007669"/>
    <property type="project" value="UniProtKB-SubCell"/>
</dbReference>
<evidence type="ECO:0000256" key="4">
    <source>
        <dbReference type="ARBA" id="ARBA00022838"/>
    </source>
</evidence>
<comment type="similarity">
    <text evidence="7">Belongs to the CENP-H/MCM16 family.</text>
</comment>
<evidence type="ECO:0000256" key="6">
    <source>
        <dbReference type="ARBA" id="ARBA00023328"/>
    </source>
</evidence>
<dbReference type="Proteomes" id="UP000836788">
    <property type="component" value="Chromosome 2"/>
</dbReference>
<evidence type="ECO:0000256" key="7">
    <source>
        <dbReference type="ARBA" id="ARBA00025735"/>
    </source>
</evidence>
<dbReference type="EMBL" id="OU594943">
    <property type="protein sequence ID" value="CAG9285011.1"/>
    <property type="molecule type" value="Genomic_DNA"/>
</dbReference>
<evidence type="ECO:0000256" key="2">
    <source>
        <dbReference type="ARBA" id="ARBA00004629"/>
    </source>
</evidence>
<keyword evidence="5" id="KW-0539">Nucleus</keyword>
<protein>
    <recommendedName>
        <fullName evidence="8">Centromere protein H C-terminal domain-containing protein</fullName>
    </recommendedName>
</protein>
<dbReference type="GO" id="GO:0051382">
    <property type="term" value="P:kinetochore assembly"/>
    <property type="evidence" value="ECO:0007669"/>
    <property type="project" value="InterPro"/>
</dbReference>
<name>A0A8J9S873_PHATR</name>
<gene>
    <name evidence="9" type="ORF">PTTT1_LOCUS27694</name>
</gene>
<keyword evidence="4" id="KW-0995">Kinetochore</keyword>
<reference evidence="9" key="1">
    <citation type="submission" date="2022-02" db="EMBL/GenBank/DDBJ databases">
        <authorList>
            <person name="Giguere J D."/>
        </authorList>
    </citation>
    <scope>NUCLEOTIDE SEQUENCE</scope>
    <source>
        <strain evidence="9">CCAP 1055/1</strain>
    </source>
</reference>
<evidence type="ECO:0000259" key="8">
    <source>
        <dbReference type="Pfam" id="PF05837"/>
    </source>
</evidence>
<comment type="subcellular location">
    <subcellularLocation>
        <location evidence="2">Chromosome</location>
        <location evidence="2">Centromere</location>
        <location evidence="2">Kinetochore</location>
    </subcellularLocation>
    <subcellularLocation>
        <location evidence="1">Nucleus</location>
    </subcellularLocation>
</comment>
<dbReference type="GO" id="GO:0000776">
    <property type="term" value="C:kinetochore"/>
    <property type="evidence" value="ECO:0007669"/>
    <property type="project" value="UniProtKB-KW"/>
</dbReference>
<organism evidence="9">
    <name type="scientific">Phaeodactylum tricornutum</name>
    <name type="common">Diatom</name>
    <dbReference type="NCBI Taxonomy" id="2850"/>
    <lineage>
        <taxon>Eukaryota</taxon>
        <taxon>Sar</taxon>
        <taxon>Stramenopiles</taxon>
        <taxon>Ochrophyta</taxon>
        <taxon>Bacillariophyta</taxon>
        <taxon>Bacillariophyceae</taxon>
        <taxon>Bacillariophycidae</taxon>
        <taxon>Naviculales</taxon>
        <taxon>Phaeodactylaceae</taxon>
        <taxon>Phaeodactylum</taxon>
    </lineage>
</organism>
<evidence type="ECO:0000313" key="9">
    <source>
        <dbReference type="EMBL" id="CAG9285011.1"/>
    </source>
</evidence>
<proteinExistence type="inferred from homology"/>
<evidence type="ECO:0000256" key="3">
    <source>
        <dbReference type="ARBA" id="ARBA00022454"/>
    </source>
</evidence>
<sequence>MKANPTELNRMDEQSDDDCIGRLLRTCASLTDKALSANILTAPDDVSEDHIDADIERETAISRWLDRQLLEYESRLKTLRNTGSTAFPAKSSRGVVQQQLVDASIRIQQEHMLLERIMRSRTARNVAFAKEPTPDDLLLQQAQQVCQRQVRRALEKSRELEQVQQDVMTATEDSRRMQTESRSCWESLVREREDDVVISNASTKESKDERQLRVLGRVLVDLVTSSNIDWYEDDKLQEIMQRLEQLDHR</sequence>
<keyword evidence="3" id="KW-0158">Chromosome</keyword>
<dbReference type="InterPro" id="IPR008426">
    <property type="entry name" value="CENP-H_C"/>
</dbReference>
<evidence type="ECO:0000256" key="1">
    <source>
        <dbReference type="ARBA" id="ARBA00004123"/>
    </source>
</evidence>
<evidence type="ECO:0000256" key="5">
    <source>
        <dbReference type="ARBA" id="ARBA00023242"/>
    </source>
</evidence>
<keyword evidence="6" id="KW-0137">Centromere</keyword>
<feature type="domain" description="Centromere protein H C-terminal" evidence="8">
    <location>
        <begin position="57"/>
        <end position="244"/>
    </location>
</feature>
<dbReference type="Pfam" id="PF05837">
    <property type="entry name" value="CENP-H"/>
    <property type="match status" value="1"/>
</dbReference>